<keyword evidence="8" id="KW-0675">Receptor</keyword>
<evidence type="ECO:0000256" key="10">
    <source>
        <dbReference type="SAM" id="MobiDB-lite"/>
    </source>
</evidence>
<comment type="caution">
    <text evidence="11">The sequence shown here is derived from an EMBL/GenBank/DDBJ whole genome shotgun (WGS) entry which is preliminary data.</text>
</comment>
<dbReference type="Proteomes" id="UP000593572">
    <property type="component" value="Unassembled WGS sequence"/>
</dbReference>
<feature type="region of interest" description="Disordered" evidence="10">
    <location>
        <begin position="118"/>
        <end position="138"/>
    </location>
</feature>
<keyword evidence="6" id="KW-1133">Transmembrane helix</keyword>
<evidence type="ECO:0000256" key="8">
    <source>
        <dbReference type="ARBA" id="ARBA00023170"/>
    </source>
</evidence>
<dbReference type="SUPFAM" id="SSF52058">
    <property type="entry name" value="L domain-like"/>
    <property type="match status" value="1"/>
</dbReference>
<dbReference type="Gene3D" id="3.80.10.10">
    <property type="entry name" value="Ribonuclease Inhibitor"/>
    <property type="match status" value="1"/>
</dbReference>
<evidence type="ECO:0000256" key="5">
    <source>
        <dbReference type="ARBA" id="ARBA00022737"/>
    </source>
</evidence>
<evidence type="ECO:0000313" key="12">
    <source>
        <dbReference type="Proteomes" id="UP000593572"/>
    </source>
</evidence>
<dbReference type="PANTHER" id="PTHR48062:SF37">
    <property type="entry name" value="LRR RECEPTOR-LIKE SERINE_THREONINE-PROTEIN KINASE FLS2"/>
    <property type="match status" value="1"/>
</dbReference>
<keyword evidence="5" id="KW-0677">Repeat</keyword>
<evidence type="ECO:0000256" key="7">
    <source>
        <dbReference type="ARBA" id="ARBA00023136"/>
    </source>
</evidence>
<evidence type="ECO:0000256" key="2">
    <source>
        <dbReference type="ARBA" id="ARBA00009592"/>
    </source>
</evidence>
<protein>
    <submittedName>
        <fullName evidence="11">Uncharacterized protein</fullName>
    </submittedName>
</protein>
<dbReference type="Pfam" id="PF00560">
    <property type="entry name" value="LRR_1"/>
    <property type="match status" value="1"/>
</dbReference>
<keyword evidence="12" id="KW-1185">Reference proteome</keyword>
<organism evidence="11 12">
    <name type="scientific">Gossypium lobatum</name>
    <dbReference type="NCBI Taxonomy" id="34289"/>
    <lineage>
        <taxon>Eukaryota</taxon>
        <taxon>Viridiplantae</taxon>
        <taxon>Streptophyta</taxon>
        <taxon>Embryophyta</taxon>
        <taxon>Tracheophyta</taxon>
        <taxon>Spermatophyta</taxon>
        <taxon>Magnoliopsida</taxon>
        <taxon>eudicotyledons</taxon>
        <taxon>Gunneridae</taxon>
        <taxon>Pentapetalae</taxon>
        <taxon>rosids</taxon>
        <taxon>malvids</taxon>
        <taxon>Malvales</taxon>
        <taxon>Malvaceae</taxon>
        <taxon>Malvoideae</taxon>
        <taxon>Gossypium</taxon>
    </lineage>
</organism>
<evidence type="ECO:0000256" key="9">
    <source>
        <dbReference type="ARBA" id="ARBA00023180"/>
    </source>
</evidence>
<dbReference type="EMBL" id="JABEZX010000004">
    <property type="protein sequence ID" value="MBA0553374.1"/>
    <property type="molecule type" value="Genomic_DNA"/>
</dbReference>
<keyword evidence="7" id="KW-0472">Membrane</keyword>
<keyword evidence="3" id="KW-0433">Leucine-rich repeat</keyword>
<keyword evidence="4" id="KW-0812">Transmembrane</keyword>
<dbReference type="AlphaFoldDB" id="A0A7J8LLN8"/>
<evidence type="ECO:0000256" key="1">
    <source>
        <dbReference type="ARBA" id="ARBA00004167"/>
    </source>
</evidence>
<dbReference type="PANTHER" id="PTHR48062">
    <property type="entry name" value="RECEPTOR-LIKE PROTEIN 14"/>
    <property type="match status" value="1"/>
</dbReference>
<evidence type="ECO:0000256" key="6">
    <source>
        <dbReference type="ARBA" id="ARBA00022989"/>
    </source>
</evidence>
<reference evidence="11 12" key="1">
    <citation type="journal article" date="2019" name="Genome Biol. Evol.">
        <title>Insights into the evolution of the New World diploid cottons (Gossypium, subgenus Houzingenia) based on genome sequencing.</title>
        <authorList>
            <person name="Grover C.E."/>
            <person name="Arick M.A. 2nd"/>
            <person name="Thrash A."/>
            <person name="Conover J.L."/>
            <person name="Sanders W.S."/>
            <person name="Peterson D.G."/>
            <person name="Frelichowski J.E."/>
            <person name="Scheffler J.A."/>
            <person name="Scheffler B.E."/>
            <person name="Wendel J.F."/>
        </authorList>
    </citation>
    <scope>NUCLEOTIDE SEQUENCE [LARGE SCALE GENOMIC DNA]</scope>
    <source>
        <strain evidence="11">157</strain>
        <tissue evidence="11">Leaf</tissue>
    </source>
</reference>
<dbReference type="InterPro" id="IPR001611">
    <property type="entry name" value="Leu-rich_rpt"/>
</dbReference>
<proteinExistence type="inferred from homology"/>
<gene>
    <name evidence="11" type="ORF">Golob_012562</name>
</gene>
<comment type="similarity">
    <text evidence="2">Belongs to the RLP family.</text>
</comment>
<evidence type="ECO:0000313" key="11">
    <source>
        <dbReference type="EMBL" id="MBA0553374.1"/>
    </source>
</evidence>
<accession>A0A7J8LLN8</accession>
<dbReference type="GO" id="GO:0016020">
    <property type="term" value="C:membrane"/>
    <property type="evidence" value="ECO:0007669"/>
    <property type="project" value="UniProtKB-SubCell"/>
</dbReference>
<sequence length="138" mass="14878">MSGIDLSCNRLIGEIPIEIGNLSEIRSLNLSHNNLTGYIPSTFSKLKQIESLDLSHNNLIGRIPAQLTELYTLAVFNVSHNNLSGSIPSPKAQFGTFDESSYVANPFLCGPPLHKNCSDIDSPSTTAPSTSNDEEESG</sequence>
<feature type="compositionally biased region" description="Polar residues" evidence="10">
    <location>
        <begin position="119"/>
        <end position="131"/>
    </location>
</feature>
<dbReference type="InterPro" id="IPR051502">
    <property type="entry name" value="RLP_Defense_Trigger"/>
</dbReference>
<dbReference type="FunFam" id="3.80.10.10:FF:000111">
    <property type="entry name" value="LRR receptor-like serine/threonine-protein kinase ERECTA"/>
    <property type="match status" value="1"/>
</dbReference>
<dbReference type="Pfam" id="PF13855">
    <property type="entry name" value="LRR_8"/>
    <property type="match status" value="1"/>
</dbReference>
<name>A0A7J8LLN8_9ROSI</name>
<comment type="subcellular location">
    <subcellularLocation>
        <location evidence="1">Membrane</location>
        <topology evidence="1">Single-pass membrane protein</topology>
    </subcellularLocation>
</comment>
<evidence type="ECO:0000256" key="4">
    <source>
        <dbReference type="ARBA" id="ARBA00022692"/>
    </source>
</evidence>
<evidence type="ECO:0000256" key="3">
    <source>
        <dbReference type="ARBA" id="ARBA00022614"/>
    </source>
</evidence>
<dbReference type="InterPro" id="IPR032675">
    <property type="entry name" value="LRR_dom_sf"/>
</dbReference>
<dbReference type="PRINTS" id="PR00019">
    <property type="entry name" value="LEURICHRPT"/>
</dbReference>
<keyword evidence="9" id="KW-0325">Glycoprotein</keyword>